<keyword evidence="2" id="KW-0472">Membrane</keyword>
<feature type="compositionally biased region" description="Acidic residues" evidence="1">
    <location>
        <begin position="203"/>
        <end position="212"/>
    </location>
</feature>
<dbReference type="Pfam" id="PF18933">
    <property type="entry name" value="PsbP_2"/>
    <property type="match status" value="1"/>
</dbReference>
<feature type="region of interest" description="Disordered" evidence="1">
    <location>
        <begin position="188"/>
        <end position="212"/>
    </location>
</feature>
<dbReference type="EMBL" id="MFIZ01000011">
    <property type="protein sequence ID" value="OGG11903.1"/>
    <property type="molecule type" value="Genomic_DNA"/>
</dbReference>
<evidence type="ECO:0000313" key="3">
    <source>
        <dbReference type="EMBL" id="OGG11903.1"/>
    </source>
</evidence>
<proteinExistence type="predicted"/>
<evidence type="ECO:0000256" key="2">
    <source>
        <dbReference type="SAM" id="Phobius"/>
    </source>
</evidence>
<protein>
    <submittedName>
        <fullName evidence="3">Uncharacterized protein</fullName>
    </submittedName>
</protein>
<feature type="transmembrane region" description="Helical" evidence="2">
    <location>
        <begin position="6"/>
        <end position="25"/>
    </location>
</feature>
<sequence length="212" mass="22640">MKKKVIIGVIIAGIVVVGVIGIYVLRSRDTQSQIPTVETITSPTVVPAELETWIDPAGFSFQYPKDLSVNNHEEDQDNYAHVELTSKEHPGNIIVWAKDPLAGTKVVDAASWVTSEKSLRGATIFDTTLGGVPAKKILVAQPSKMLIVGSVSDGIVFTVEGTLEDSDYWTKVHDGIVNSFVFIPANSGSSAGSSEPQGGEDTSGVDEEEVLE</sequence>
<comment type="caution">
    <text evidence="3">The sequence shown here is derived from an EMBL/GenBank/DDBJ whole genome shotgun (WGS) entry which is preliminary data.</text>
</comment>
<name>A0A1F5ZHV2_9BACT</name>
<keyword evidence="2" id="KW-1133">Transmembrane helix</keyword>
<organism evidence="3 4">
    <name type="scientific">Candidatus Gottesmanbacteria bacterium RBG_13_45_10</name>
    <dbReference type="NCBI Taxonomy" id="1798370"/>
    <lineage>
        <taxon>Bacteria</taxon>
        <taxon>Candidatus Gottesmaniibacteriota</taxon>
    </lineage>
</organism>
<dbReference type="AlphaFoldDB" id="A0A1F5ZHV2"/>
<keyword evidence="2" id="KW-0812">Transmembrane</keyword>
<accession>A0A1F5ZHV2</accession>
<evidence type="ECO:0000313" key="4">
    <source>
        <dbReference type="Proteomes" id="UP000177268"/>
    </source>
</evidence>
<reference evidence="3 4" key="1">
    <citation type="journal article" date="2016" name="Nat. Commun.">
        <title>Thousands of microbial genomes shed light on interconnected biogeochemical processes in an aquifer system.</title>
        <authorList>
            <person name="Anantharaman K."/>
            <person name="Brown C.T."/>
            <person name="Hug L.A."/>
            <person name="Sharon I."/>
            <person name="Castelle C.J."/>
            <person name="Probst A.J."/>
            <person name="Thomas B.C."/>
            <person name="Singh A."/>
            <person name="Wilkins M.J."/>
            <person name="Karaoz U."/>
            <person name="Brodie E.L."/>
            <person name="Williams K.H."/>
            <person name="Hubbard S.S."/>
            <person name="Banfield J.F."/>
        </authorList>
    </citation>
    <scope>NUCLEOTIDE SEQUENCE [LARGE SCALE GENOMIC DNA]</scope>
</reference>
<gene>
    <name evidence="3" type="ORF">A2Z00_00930</name>
</gene>
<dbReference type="Proteomes" id="UP000177268">
    <property type="component" value="Unassembled WGS sequence"/>
</dbReference>
<evidence type="ECO:0000256" key="1">
    <source>
        <dbReference type="SAM" id="MobiDB-lite"/>
    </source>
</evidence>